<dbReference type="SUPFAM" id="SSF50978">
    <property type="entry name" value="WD40 repeat-like"/>
    <property type="match status" value="1"/>
</dbReference>
<reference evidence="2 3" key="1">
    <citation type="submission" date="2019-03" db="EMBL/GenBank/DDBJ databases">
        <title>Sequencing 23 genomes of Wallemia ichthyophaga.</title>
        <authorList>
            <person name="Gostincar C."/>
        </authorList>
    </citation>
    <scope>NUCLEOTIDE SEQUENCE [LARGE SCALE GENOMIC DNA]</scope>
    <source>
        <strain evidence="2 3">EXF-8621</strain>
    </source>
</reference>
<dbReference type="Proteomes" id="UP000306954">
    <property type="component" value="Unassembled WGS sequence"/>
</dbReference>
<comment type="caution">
    <text evidence="2">The sequence shown here is derived from an EMBL/GenBank/DDBJ whole genome shotgun (WGS) entry which is preliminary data.</text>
</comment>
<dbReference type="Gene3D" id="2.130.10.10">
    <property type="entry name" value="YVTN repeat-like/Quinoprotein amine dehydrogenase"/>
    <property type="match status" value="2"/>
</dbReference>
<dbReference type="PANTHER" id="PTHR44666">
    <property type="entry name" value="WD REPEAT-CONTAINING PROTEIN 53"/>
    <property type="match status" value="1"/>
</dbReference>
<keyword evidence="1" id="KW-0853">WD repeat</keyword>
<gene>
    <name evidence="2" type="ORF">E3P90_01108</name>
</gene>
<protein>
    <submittedName>
        <fullName evidence="2">Uncharacterized protein</fullName>
    </submittedName>
</protein>
<dbReference type="EMBL" id="SPOF01000009">
    <property type="protein sequence ID" value="TIB14883.1"/>
    <property type="molecule type" value="Genomic_DNA"/>
</dbReference>
<dbReference type="PROSITE" id="PS50082">
    <property type="entry name" value="WD_REPEATS_2"/>
    <property type="match status" value="1"/>
</dbReference>
<evidence type="ECO:0000256" key="1">
    <source>
        <dbReference type="PROSITE-ProRule" id="PRU00221"/>
    </source>
</evidence>
<accession>A0A4T0EII5</accession>
<dbReference type="SMART" id="SM00320">
    <property type="entry name" value="WD40"/>
    <property type="match status" value="4"/>
</dbReference>
<evidence type="ECO:0000313" key="3">
    <source>
        <dbReference type="Proteomes" id="UP000306954"/>
    </source>
</evidence>
<dbReference type="Pfam" id="PF00400">
    <property type="entry name" value="WD40"/>
    <property type="match status" value="2"/>
</dbReference>
<dbReference type="InterPro" id="IPR042453">
    <property type="entry name" value="WDR53"/>
</dbReference>
<organism evidence="2 3">
    <name type="scientific">Wallemia ichthyophaga</name>
    <dbReference type="NCBI Taxonomy" id="245174"/>
    <lineage>
        <taxon>Eukaryota</taxon>
        <taxon>Fungi</taxon>
        <taxon>Dikarya</taxon>
        <taxon>Basidiomycota</taxon>
        <taxon>Wallemiomycotina</taxon>
        <taxon>Wallemiomycetes</taxon>
        <taxon>Wallemiales</taxon>
        <taxon>Wallemiaceae</taxon>
        <taxon>Wallemia</taxon>
    </lineage>
</organism>
<dbReference type="InterPro" id="IPR036322">
    <property type="entry name" value="WD40_repeat_dom_sf"/>
</dbReference>
<dbReference type="OMA" id="KFIPDRP"/>
<proteinExistence type="predicted"/>
<feature type="repeat" description="WD" evidence="1">
    <location>
        <begin position="3"/>
        <end position="37"/>
    </location>
</feature>
<dbReference type="PANTHER" id="PTHR44666:SF1">
    <property type="entry name" value="WD REPEAT-CONTAINING PROTEIN 53"/>
    <property type="match status" value="1"/>
</dbReference>
<dbReference type="InterPro" id="IPR015943">
    <property type="entry name" value="WD40/YVTN_repeat-like_dom_sf"/>
</dbReference>
<dbReference type="AlphaFoldDB" id="A0A4T0EII5"/>
<evidence type="ECO:0000313" key="2">
    <source>
        <dbReference type="EMBL" id="TIB14883.1"/>
    </source>
</evidence>
<dbReference type="InterPro" id="IPR001680">
    <property type="entry name" value="WD40_rpt"/>
</dbReference>
<name>A0A4T0EII5_WALIC</name>
<sequence length="312" mass="33590">MFLDGHSQPVIDLCVSPHDQRGITLATASEDCTARIWTGSFDDGLRSTKAVVGFEDAVVALAWDTRNAHKLYLSNGGSLFLFSLDTPKPLIHASNALETWKVSEVEINSIRIDRKSLELAWCDDSGAVGILNLSTGKSRLFRMKHANIASKVLYKSAKDGELLSASYDGSALIWDARKGTISDTLDLSARQSAQATTPSFVLSLASSEDGKRLATGAGNGSVWMSSTRLSNAREVVAHTGPVVGLAFADSRLLSCSLHQLCVWKENLEEVATTVDIKDLEKANCIAATRTHVFIGGFTQSGSGRVLVMPLEF</sequence>